<dbReference type="GO" id="GO:0045944">
    <property type="term" value="P:positive regulation of transcription by RNA polymerase II"/>
    <property type="evidence" value="ECO:0007669"/>
    <property type="project" value="TreeGrafter"/>
</dbReference>
<name>A0AAX4IH43_9PEZI</name>
<comment type="subcellular location">
    <subcellularLocation>
        <location evidence="1">Nucleus</location>
    </subcellularLocation>
</comment>
<dbReference type="SMART" id="SM00066">
    <property type="entry name" value="GAL4"/>
    <property type="match status" value="1"/>
</dbReference>
<dbReference type="SUPFAM" id="SSF57701">
    <property type="entry name" value="Zn2/Cys6 DNA-binding domain"/>
    <property type="match status" value="1"/>
</dbReference>
<protein>
    <submittedName>
        <fullName evidence="10">Zn(2)Cys(6) fungal-type DNA-binding domain-containing protein</fullName>
    </submittedName>
</protein>
<evidence type="ECO:0000313" key="10">
    <source>
        <dbReference type="EMBL" id="WQF82365.1"/>
    </source>
</evidence>
<keyword evidence="11" id="KW-1185">Reference proteome</keyword>
<organism evidence="10 11">
    <name type="scientific">Colletotrichum destructivum</name>
    <dbReference type="NCBI Taxonomy" id="34406"/>
    <lineage>
        <taxon>Eukaryota</taxon>
        <taxon>Fungi</taxon>
        <taxon>Dikarya</taxon>
        <taxon>Ascomycota</taxon>
        <taxon>Pezizomycotina</taxon>
        <taxon>Sordariomycetes</taxon>
        <taxon>Hypocreomycetidae</taxon>
        <taxon>Glomerellales</taxon>
        <taxon>Glomerellaceae</taxon>
        <taxon>Colletotrichum</taxon>
        <taxon>Colletotrichum destructivum species complex</taxon>
    </lineage>
</organism>
<keyword evidence="4" id="KW-0805">Transcription regulation</keyword>
<evidence type="ECO:0000259" key="9">
    <source>
        <dbReference type="PROSITE" id="PS50048"/>
    </source>
</evidence>
<gene>
    <name evidence="10" type="ORF">CDEST_07379</name>
</gene>
<keyword evidence="3" id="KW-0862">Zinc</keyword>
<dbReference type="KEGG" id="cdet:87943882"/>
<keyword evidence="7" id="KW-0539">Nucleus</keyword>
<keyword evidence="2" id="KW-0479">Metal-binding</keyword>
<accession>A0AAX4IH43</accession>
<dbReference type="EMBL" id="CP137308">
    <property type="protein sequence ID" value="WQF82365.1"/>
    <property type="molecule type" value="Genomic_DNA"/>
</dbReference>
<evidence type="ECO:0000256" key="7">
    <source>
        <dbReference type="ARBA" id="ARBA00023242"/>
    </source>
</evidence>
<sequence>MLPLPEALGSVENSSSIIIILPSHNLDDHSINIAVFYVLIPSEPSPHPSRRHCRLSQSKLLSPAEEPKESNMVRKESPGEVPSIACIRCRHRKKKCDHALPKCSECRRAGSDCVRFQERKPRDASSVPWEYVKGLEGRLAQVEKNLASCMTLLRKQGNPNPSSAGVSSSQHSFQGISTPEYLSQGNFHESSASPSNGALGPSPDRVLIKNADTLLRGQSFADNSPSPDVFCGMLRQPIGLHQSNSLPSAPSGDGTGLFRRVDFDSYFQFVHPNWKILDERTVAEWFQICVEQRAPPHAYQSFLVRMVCAIGATYSSFSDRNCPHIARSKTLFDQALGQYFLDTIQQPNDIPTKAYMLLVVGALHFPDPYHLHDAMNDALSKLGQRLAAYEPECSLDSTDCHPQAASVESPDKNALMKYTYVLYEYSSNVWNRHCPEIASSWDEKVWDKGTLLTFGGGFDDANFEHAFNIQRIQAKIRRHWLQLKKMNGQPEFRAQSLQTIKAELDNWKAMIPLVASNVNEATVCHPISMLMLYNYSICCLYQNEIVVPTLDDYSILLAAASENARCFQRIQGHQPMILYTWDWVSGPSFSKCLFGCLTFVKPQLYSQFTVSVILLSCFWGTPYIYRTTAYQAPDALQAVEDCELTLARFAQRWEAAEIYLETFQLILSFQTPGHQSDTITGEGENTGIGDCDVEANREPARCRAYSDVLKKRRLRTTLVGFHFQLEVMVPHKGQEEAAASGLHLNVGGMETSTCEPLAGPILDAAITLSPSHAKHLMVSTTIGSVLLAAVLR</sequence>
<dbReference type="PANTHER" id="PTHR47782:SF12">
    <property type="entry name" value="ZN(II)2CYS6 TRANSCRIPTION FACTOR (EUROFUNG)"/>
    <property type="match status" value="1"/>
</dbReference>
<evidence type="ECO:0000256" key="6">
    <source>
        <dbReference type="ARBA" id="ARBA00023163"/>
    </source>
</evidence>
<evidence type="ECO:0000256" key="5">
    <source>
        <dbReference type="ARBA" id="ARBA00023125"/>
    </source>
</evidence>
<dbReference type="GO" id="GO:0043565">
    <property type="term" value="F:sequence-specific DNA binding"/>
    <property type="evidence" value="ECO:0007669"/>
    <property type="project" value="TreeGrafter"/>
</dbReference>
<proteinExistence type="predicted"/>
<keyword evidence="5 10" id="KW-0238">DNA-binding</keyword>
<dbReference type="GeneID" id="87943882"/>
<feature type="compositionally biased region" description="Polar residues" evidence="8">
    <location>
        <begin position="184"/>
        <end position="196"/>
    </location>
</feature>
<dbReference type="PANTHER" id="PTHR47782">
    <property type="entry name" value="ZN(II)2CYS6 TRANSCRIPTION FACTOR (EUROFUNG)-RELATED"/>
    <property type="match status" value="1"/>
</dbReference>
<dbReference type="Proteomes" id="UP001322277">
    <property type="component" value="Chromosome 4"/>
</dbReference>
<dbReference type="PROSITE" id="PS00463">
    <property type="entry name" value="ZN2_CY6_FUNGAL_1"/>
    <property type="match status" value="1"/>
</dbReference>
<evidence type="ECO:0000256" key="1">
    <source>
        <dbReference type="ARBA" id="ARBA00004123"/>
    </source>
</evidence>
<evidence type="ECO:0000256" key="2">
    <source>
        <dbReference type="ARBA" id="ARBA00022723"/>
    </source>
</evidence>
<feature type="region of interest" description="Disordered" evidence="8">
    <location>
        <begin position="184"/>
        <end position="203"/>
    </location>
</feature>
<dbReference type="GO" id="GO:0000981">
    <property type="term" value="F:DNA-binding transcription factor activity, RNA polymerase II-specific"/>
    <property type="evidence" value="ECO:0007669"/>
    <property type="project" value="InterPro"/>
</dbReference>
<dbReference type="Gene3D" id="4.10.240.10">
    <property type="entry name" value="Zn(2)-C6 fungal-type DNA-binding domain"/>
    <property type="match status" value="1"/>
</dbReference>
<dbReference type="InterPro" id="IPR052202">
    <property type="entry name" value="Yeast_MetPath_Reg"/>
</dbReference>
<dbReference type="CDD" id="cd00067">
    <property type="entry name" value="GAL4"/>
    <property type="match status" value="1"/>
</dbReference>
<dbReference type="InterPro" id="IPR036864">
    <property type="entry name" value="Zn2-C6_fun-type_DNA-bd_sf"/>
</dbReference>
<dbReference type="PROSITE" id="PS50048">
    <property type="entry name" value="ZN2_CY6_FUNGAL_2"/>
    <property type="match status" value="1"/>
</dbReference>
<dbReference type="CDD" id="cd12148">
    <property type="entry name" value="fungal_TF_MHR"/>
    <property type="match status" value="1"/>
</dbReference>
<dbReference type="Pfam" id="PF00172">
    <property type="entry name" value="Zn_clus"/>
    <property type="match status" value="1"/>
</dbReference>
<evidence type="ECO:0000256" key="4">
    <source>
        <dbReference type="ARBA" id="ARBA00023015"/>
    </source>
</evidence>
<dbReference type="AlphaFoldDB" id="A0AAX4IH43"/>
<reference evidence="11" key="1">
    <citation type="journal article" date="2023" name="bioRxiv">
        <title>Complete genome of the Medicago anthracnose fungus, Colletotrichum destructivum, reveals a mini-chromosome-like region within a core chromosome.</title>
        <authorList>
            <person name="Lapalu N."/>
            <person name="Simon A."/>
            <person name="Lu A."/>
            <person name="Plaumann P.-L."/>
            <person name="Amselem J."/>
            <person name="Pigne S."/>
            <person name="Auger A."/>
            <person name="Koch C."/>
            <person name="Dallery J.-F."/>
            <person name="O'Connell R.J."/>
        </authorList>
    </citation>
    <scope>NUCLEOTIDE SEQUENCE [LARGE SCALE GENOMIC DNA]</scope>
    <source>
        <strain evidence="11">CBS 520.97</strain>
    </source>
</reference>
<evidence type="ECO:0000313" key="11">
    <source>
        <dbReference type="Proteomes" id="UP001322277"/>
    </source>
</evidence>
<dbReference type="InterPro" id="IPR001138">
    <property type="entry name" value="Zn2Cys6_DnaBD"/>
</dbReference>
<evidence type="ECO:0000256" key="3">
    <source>
        <dbReference type="ARBA" id="ARBA00022833"/>
    </source>
</evidence>
<dbReference type="GO" id="GO:0005634">
    <property type="term" value="C:nucleus"/>
    <property type="evidence" value="ECO:0007669"/>
    <property type="project" value="UniProtKB-SubCell"/>
</dbReference>
<feature type="domain" description="Zn(2)-C6 fungal-type" evidence="9">
    <location>
        <begin position="85"/>
        <end position="115"/>
    </location>
</feature>
<dbReference type="GO" id="GO:0008270">
    <property type="term" value="F:zinc ion binding"/>
    <property type="evidence" value="ECO:0007669"/>
    <property type="project" value="InterPro"/>
</dbReference>
<keyword evidence="6" id="KW-0804">Transcription</keyword>
<dbReference type="RefSeq" id="XP_062779589.1">
    <property type="nucleotide sequence ID" value="XM_062923538.1"/>
</dbReference>
<evidence type="ECO:0000256" key="8">
    <source>
        <dbReference type="SAM" id="MobiDB-lite"/>
    </source>
</evidence>